<dbReference type="KEGG" id="lbc:LACBIDRAFT_318012"/>
<accession>B0D5R7</accession>
<proteinExistence type="predicted"/>
<feature type="transmembrane region" description="Helical" evidence="1">
    <location>
        <begin position="54"/>
        <end position="74"/>
    </location>
</feature>
<dbReference type="GeneID" id="6075167"/>
<feature type="transmembrane region" description="Helical" evidence="1">
    <location>
        <begin position="265"/>
        <end position="288"/>
    </location>
</feature>
<keyword evidence="1" id="KW-0812">Transmembrane</keyword>
<dbReference type="Proteomes" id="UP000001194">
    <property type="component" value="Unassembled WGS sequence"/>
</dbReference>
<keyword evidence="3" id="KW-1185">Reference proteome</keyword>
<dbReference type="OrthoDB" id="10320011at2759"/>
<evidence type="ECO:0000256" key="1">
    <source>
        <dbReference type="SAM" id="Phobius"/>
    </source>
</evidence>
<dbReference type="HOGENOM" id="CLU_785423_0_0_1"/>
<reference evidence="2 3" key="1">
    <citation type="journal article" date="2008" name="Nature">
        <title>The genome of Laccaria bicolor provides insights into mycorrhizal symbiosis.</title>
        <authorList>
            <person name="Martin F."/>
            <person name="Aerts A."/>
            <person name="Ahren D."/>
            <person name="Brun A."/>
            <person name="Danchin E.G.J."/>
            <person name="Duchaussoy F."/>
            <person name="Gibon J."/>
            <person name="Kohler A."/>
            <person name="Lindquist E."/>
            <person name="Pereda V."/>
            <person name="Salamov A."/>
            <person name="Shapiro H.J."/>
            <person name="Wuyts J."/>
            <person name="Blaudez D."/>
            <person name="Buee M."/>
            <person name="Brokstein P."/>
            <person name="Canbaeck B."/>
            <person name="Cohen D."/>
            <person name="Courty P.E."/>
            <person name="Coutinho P.M."/>
            <person name="Delaruelle C."/>
            <person name="Detter J.C."/>
            <person name="Deveau A."/>
            <person name="DiFazio S."/>
            <person name="Duplessis S."/>
            <person name="Fraissinet-Tachet L."/>
            <person name="Lucic E."/>
            <person name="Frey-Klett P."/>
            <person name="Fourrey C."/>
            <person name="Feussner I."/>
            <person name="Gay G."/>
            <person name="Grimwood J."/>
            <person name="Hoegger P.J."/>
            <person name="Jain P."/>
            <person name="Kilaru S."/>
            <person name="Labbe J."/>
            <person name="Lin Y.C."/>
            <person name="Legue V."/>
            <person name="Le Tacon F."/>
            <person name="Marmeisse R."/>
            <person name="Melayah D."/>
            <person name="Montanini B."/>
            <person name="Muratet M."/>
            <person name="Nehls U."/>
            <person name="Niculita-Hirzel H."/>
            <person name="Oudot-Le Secq M.P."/>
            <person name="Peter M."/>
            <person name="Quesneville H."/>
            <person name="Rajashekar B."/>
            <person name="Reich M."/>
            <person name="Rouhier N."/>
            <person name="Schmutz J."/>
            <person name="Yin T."/>
            <person name="Chalot M."/>
            <person name="Henrissat B."/>
            <person name="Kuees U."/>
            <person name="Lucas S."/>
            <person name="Van de Peer Y."/>
            <person name="Podila G.K."/>
            <person name="Polle A."/>
            <person name="Pukkila P.J."/>
            <person name="Richardson P.M."/>
            <person name="Rouze P."/>
            <person name="Sanders I.R."/>
            <person name="Stajich J.E."/>
            <person name="Tunlid A."/>
            <person name="Tuskan G."/>
            <person name="Grigoriev I.V."/>
        </authorList>
    </citation>
    <scope>NUCLEOTIDE SEQUENCE [LARGE SCALE GENOMIC DNA]</scope>
    <source>
        <strain evidence="3">S238N-H82 / ATCC MYA-4686</strain>
    </source>
</reference>
<evidence type="ECO:0000313" key="2">
    <source>
        <dbReference type="EMBL" id="EDR10065.1"/>
    </source>
</evidence>
<dbReference type="InParanoid" id="B0D5R7"/>
<feature type="transmembrane region" description="Helical" evidence="1">
    <location>
        <begin position="176"/>
        <end position="196"/>
    </location>
</feature>
<keyword evidence="1" id="KW-1133">Transmembrane helix</keyword>
<protein>
    <submittedName>
        <fullName evidence="2">Predicted protein</fullName>
    </submittedName>
</protein>
<dbReference type="RefSeq" id="XP_001879450.1">
    <property type="nucleotide sequence ID" value="XM_001879415.1"/>
</dbReference>
<feature type="transmembrane region" description="Helical" evidence="1">
    <location>
        <begin position="144"/>
        <end position="164"/>
    </location>
</feature>
<organism evidence="3">
    <name type="scientific">Laccaria bicolor (strain S238N-H82 / ATCC MYA-4686)</name>
    <name type="common">Bicoloured deceiver</name>
    <name type="synonym">Laccaria laccata var. bicolor</name>
    <dbReference type="NCBI Taxonomy" id="486041"/>
    <lineage>
        <taxon>Eukaryota</taxon>
        <taxon>Fungi</taxon>
        <taxon>Dikarya</taxon>
        <taxon>Basidiomycota</taxon>
        <taxon>Agaricomycotina</taxon>
        <taxon>Agaricomycetes</taxon>
        <taxon>Agaricomycetidae</taxon>
        <taxon>Agaricales</taxon>
        <taxon>Agaricineae</taxon>
        <taxon>Hydnangiaceae</taxon>
        <taxon>Laccaria</taxon>
    </lineage>
</organism>
<gene>
    <name evidence="2" type="ORF">LACBIDRAFT_318012</name>
</gene>
<evidence type="ECO:0000313" key="3">
    <source>
        <dbReference type="Proteomes" id="UP000001194"/>
    </source>
</evidence>
<dbReference type="EMBL" id="DS547098">
    <property type="protein sequence ID" value="EDR10065.1"/>
    <property type="molecule type" value="Genomic_DNA"/>
</dbReference>
<keyword evidence="1" id="KW-0472">Membrane</keyword>
<name>B0D5R7_LACBS</name>
<sequence length="353" mass="39480">MTDHHPTDPGNLAKHYESHLSPYYELYVGYGDGKLSGSARKGSLFPGPPLNFSYKYIVSTFLMQFFRFLSLGIWSQYRVSVARVLDRVFDVASLPEILTMANETANGAETSAQQQQIGPSSELHFIFSLEGRWRSFQELMKTSALGSLLFCGMVALLTALNLYYHHASSFSVARVLLSWCFISAFNGVCSGVAFLYKFSHMEESFLAIEWTLAVKPTSFKTGLWWKVDLLTLPFLWWIWMMLFAFMGLIANAFESSFPPSQPAKSIHLAIAMGIFGGCNMLHAVWVIVTAGYERKAMRNAWQKRAERIRNGSDDLFACNSLAATQLHSDHAALKADVADVDQVGPEPGDGKYD</sequence>
<feature type="transmembrane region" description="Helical" evidence="1">
    <location>
        <begin position="234"/>
        <end position="253"/>
    </location>
</feature>
<dbReference type="AlphaFoldDB" id="B0D5R7"/>